<keyword evidence="3" id="KW-1185">Reference proteome</keyword>
<proteinExistence type="predicted"/>
<dbReference type="OrthoDB" id="8657476at2"/>
<dbReference type="InterPro" id="IPR018958">
    <property type="entry name" value="Knr4/Smi1-like_dom"/>
</dbReference>
<dbReference type="Proteomes" id="UP000265692">
    <property type="component" value="Unassembled WGS sequence"/>
</dbReference>
<dbReference type="AlphaFoldDB" id="A0A396SA73"/>
<reference evidence="2 3" key="1">
    <citation type="submission" date="2018-08" db="EMBL/GenBank/DDBJ databases">
        <title>Lysinibacillus sp. YLB-03 draft genome sequence.</title>
        <authorList>
            <person name="Yu L."/>
        </authorList>
    </citation>
    <scope>NUCLEOTIDE SEQUENCE [LARGE SCALE GENOMIC DNA]</scope>
    <source>
        <strain evidence="2 3">YLB-03</strain>
    </source>
</reference>
<feature type="domain" description="Knr4/Smi1-like" evidence="1">
    <location>
        <begin position="17"/>
        <end position="145"/>
    </location>
</feature>
<evidence type="ECO:0000313" key="2">
    <source>
        <dbReference type="EMBL" id="RHW30918.1"/>
    </source>
</evidence>
<protein>
    <submittedName>
        <fullName evidence="2">SMI1/KNR4 family protein</fullName>
    </submittedName>
</protein>
<dbReference type="EMBL" id="QWEI01000021">
    <property type="protein sequence ID" value="RHW30918.1"/>
    <property type="molecule type" value="Genomic_DNA"/>
</dbReference>
<evidence type="ECO:0000259" key="1">
    <source>
        <dbReference type="SMART" id="SM00860"/>
    </source>
</evidence>
<dbReference type="Gene3D" id="3.40.1580.10">
    <property type="entry name" value="SMI1/KNR4-like"/>
    <property type="match status" value="1"/>
</dbReference>
<accession>A0A396SA73</accession>
<dbReference type="SUPFAM" id="SSF160631">
    <property type="entry name" value="SMI1/KNR4-like"/>
    <property type="match status" value="1"/>
</dbReference>
<dbReference type="Pfam" id="PF09346">
    <property type="entry name" value="SMI1_KNR4"/>
    <property type="match status" value="1"/>
</dbReference>
<sequence>MKLWRSDIEDDIYKLNPLNDSMIKEAEELLNVKLPDVYLDILREQNGGYIEFNAHPCPSNDAVEGNSIDINHIMGIGKPNGILDSLDLIQEWELPKDIVLLGGDGHSWIAFDYRYKKENPPLLWIDVESNVLVEIADSFNHFLNQLYTEEVVFEFDSSGTVQISNEDLSNAIRENNVFGIIESLDLLPFEIDERTIGWFSEALLNLSNHPNSEVRRSVSQATHSLVDMLDRETLAVLAEKFMNDFDSDVQYFGSRINEKL</sequence>
<dbReference type="InterPro" id="IPR037883">
    <property type="entry name" value="Knr4/Smi1-like_sf"/>
</dbReference>
<gene>
    <name evidence="2" type="ORF">D1B33_18150</name>
</gene>
<evidence type="ECO:0000313" key="3">
    <source>
        <dbReference type="Proteomes" id="UP000265692"/>
    </source>
</evidence>
<dbReference type="RefSeq" id="WP_118877822.1">
    <property type="nucleotide sequence ID" value="NZ_QWEI01000021.1"/>
</dbReference>
<dbReference type="SMART" id="SM00860">
    <property type="entry name" value="SMI1_KNR4"/>
    <property type="match status" value="1"/>
</dbReference>
<organism evidence="2 3">
    <name type="scientific">Ureibacillus yapensis</name>
    <dbReference type="NCBI Taxonomy" id="2304605"/>
    <lineage>
        <taxon>Bacteria</taxon>
        <taxon>Bacillati</taxon>
        <taxon>Bacillota</taxon>
        <taxon>Bacilli</taxon>
        <taxon>Bacillales</taxon>
        <taxon>Caryophanaceae</taxon>
        <taxon>Ureibacillus</taxon>
    </lineage>
</organism>
<comment type="caution">
    <text evidence="2">The sequence shown here is derived from an EMBL/GenBank/DDBJ whole genome shotgun (WGS) entry which is preliminary data.</text>
</comment>
<name>A0A396SA73_9BACL</name>